<dbReference type="PROSITE" id="PS51934">
    <property type="entry name" value="LRAT"/>
    <property type="match status" value="1"/>
</dbReference>
<organism evidence="3 4">
    <name type="scientific">Oncorhynchus kisutch</name>
    <name type="common">Coho salmon</name>
    <name type="synonym">Salmo kisutch</name>
    <dbReference type="NCBI Taxonomy" id="8019"/>
    <lineage>
        <taxon>Eukaryota</taxon>
        <taxon>Metazoa</taxon>
        <taxon>Chordata</taxon>
        <taxon>Craniata</taxon>
        <taxon>Vertebrata</taxon>
        <taxon>Euteleostomi</taxon>
        <taxon>Actinopterygii</taxon>
        <taxon>Neopterygii</taxon>
        <taxon>Teleostei</taxon>
        <taxon>Protacanthopterygii</taxon>
        <taxon>Salmoniformes</taxon>
        <taxon>Salmonidae</taxon>
        <taxon>Salmoninae</taxon>
        <taxon>Oncorhynchus</taxon>
    </lineage>
</organism>
<evidence type="ECO:0000313" key="3">
    <source>
        <dbReference type="Ensembl" id="ENSOKIP00005030465.1"/>
    </source>
</evidence>
<evidence type="ECO:0000256" key="1">
    <source>
        <dbReference type="PIRSR" id="PIRSR642288-1"/>
    </source>
</evidence>
<dbReference type="PANTHER" id="PTHR46678:SF2">
    <property type="entry name" value="LECITHIN RETINOL ACYLTRANSFERASE-LIKE-RELATED"/>
    <property type="match status" value="1"/>
</dbReference>
<dbReference type="Gene3D" id="3.90.1720.10">
    <property type="entry name" value="endopeptidase domain like (from Nostoc punctiforme)"/>
    <property type="match status" value="1"/>
</dbReference>
<name>A0A8C7FMT4_ONCKI</name>
<evidence type="ECO:0000259" key="2">
    <source>
        <dbReference type="PROSITE" id="PS51934"/>
    </source>
</evidence>
<sequence>MVPLLQLLSRQGSKTLSMTRPCTSVATFLEVPRTLFTHFGIYLGNNREAHFIPDILPVFTKNKGAISKTVTNNWLILGMIGNSASARVTRRRILPVQPREGDEVEKLMGSMTYSLLWYNCEHYIIYCRYSMAISYQTYQFCLTVKKIICSRMNAYLTALCGTGTVLYLGLPNAAKHSTTLLIPFTIRMAS</sequence>
<dbReference type="Pfam" id="PF04970">
    <property type="entry name" value="LRAT"/>
    <property type="match status" value="1"/>
</dbReference>
<protein>
    <recommendedName>
        <fullName evidence="2">LRAT domain-containing protein</fullName>
    </recommendedName>
</protein>
<dbReference type="GO" id="GO:0005791">
    <property type="term" value="C:rough endoplasmic reticulum"/>
    <property type="evidence" value="ECO:0007669"/>
    <property type="project" value="TreeGrafter"/>
</dbReference>
<keyword evidence="4" id="KW-1185">Reference proteome</keyword>
<dbReference type="GeneTree" id="ENSGT00940000165274"/>
<evidence type="ECO:0000313" key="4">
    <source>
        <dbReference type="Proteomes" id="UP000694557"/>
    </source>
</evidence>
<feature type="domain" description="LRAT" evidence="2">
    <location>
        <begin position="28"/>
        <end position="136"/>
    </location>
</feature>
<dbReference type="GO" id="GO:0047173">
    <property type="term" value="F:phosphatidylcholine-retinol O-acyltransferase activity"/>
    <property type="evidence" value="ECO:0007669"/>
    <property type="project" value="InterPro"/>
</dbReference>
<reference evidence="3" key="1">
    <citation type="submission" date="2025-08" db="UniProtKB">
        <authorList>
            <consortium name="Ensembl"/>
        </authorList>
    </citation>
    <scope>IDENTIFICATION</scope>
</reference>
<dbReference type="Ensembl" id="ENSOKIT00005032202.1">
    <property type="protein sequence ID" value="ENSOKIP00005030465.1"/>
    <property type="gene ID" value="ENSOKIG00005013116.1"/>
</dbReference>
<dbReference type="InterPro" id="IPR007053">
    <property type="entry name" value="LRAT_dom"/>
</dbReference>
<proteinExistence type="predicted"/>
<accession>A0A8C7FMT4</accession>
<dbReference type="GO" id="GO:0042572">
    <property type="term" value="P:retinol metabolic process"/>
    <property type="evidence" value="ECO:0007669"/>
    <property type="project" value="InterPro"/>
</dbReference>
<dbReference type="GO" id="GO:0006776">
    <property type="term" value="P:vitamin A metabolic process"/>
    <property type="evidence" value="ECO:0007669"/>
    <property type="project" value="TreeGrafter"/>
</dbReference>
<dbReference type="Proteomes" id="UP000694557">
    <property type="component" value="Unassembled WGS sequence"/>
</dbReference>
<feature type="active site" description="Acyl-thioester intermediate" evidence="1">
    <location>
        <position position="120"/>
    </location>
</feature>
<dbReference type="AlphaFoldDB" id="A0A8C7FMT4"/>
<dbReference type="InterPro" id="IPR042288">
    <property type="entry name" value="LRAT"/>
</dbReference>
<reference evidence="3" key="2">
    <citation type="submission" date="2025-09" db="UniProtKB">
        <authorList>
            <consortium name="Ensembl"/>
        </authorList>
    </citation>
    <scope>IDENTIFICATION</scope>
</reference>
<dbReference type="PANTHER" id="PTHR46678">
    <property type="entry name" value="LECITHIN RETINOL ACYLTRANSFERASE"/>
    <property type="match status" value="1"/>
</dbReference>